<protein>
    <recommendedName>
        <fullName evidence="3">DUF4219 domain-containing protein</fullName>
    </recommendedName>
</protein>
<reference evidence="1 2" key="1">
    <citation type="submission" date="2023-02" db="EMBL/GenBank/DDBJ databases">
        <title>LHISI_Scaffold_Assembly.</title>
        <authorList>
            <person name="Stuart O.P."/>
            <person name="Cleave R."/>
            <person name="Magrath M.J.L."/>
            <person name="Mikheyev A.S."/>
        </authorList>
    </citation>
    <scope>NUCLEOTIDE SEQUENCE [LARGE SCALE GENOMIC DNA]</scope>
    <source>
        <strain evidence="1">Daus_M_001</strain>
        <tissue evidence="1">Leg muscle</tissue>
    </source>
</reference>
<comment type="caution">
    <text evidence="1">The sequence shown here is derived from an EMBL/GenBank/DDBJ whole genome shotgun (WGS) entry which is preliminary data.</text>
</comment>
<evidence type="ECO:0000313" key="1">
    <source>
        <dbReference type="EMBL" id="KAJ8890599.1"/>
    </source>
</evidence>
<evidence type="ECO:0000313" key="2">
    <source>
        <dbReference type="Proteomes" id="UP001159363"/>
    </source>
</evidence>
<keyword evidence="2" id="KW-1185">Reference proteome</keyword>
<sequence length="88" mass="10145">MALHAKSNENKREPYKLVARHQELQGTNSYSSWKFCMELYLTAEDLWQSVTGAKTDENKDQKAKSKICLMIDESLYPIVKSCKTSKQV</sequence>
<accession>A0ABQ9I1V4</accession>
<dbReference type="Proteomes" id="UP001159363">
    <property type="component" value="Chromosome 3"/>
</dbReference>
<evidence type="ECO:0008006" key="3">
    <source>
        <dbReference type="Google" id="ProtNLM"/>
    </source>
</evidence>
<proteinExistence type="predicted"/>
<name>A0ABQ9I1V4_9NEOP</name>
<gene>
    <name evidence="1" type="ORF">PR048_010108</name>
</gene>
<dbReference type="EMBL" id="JARBHB010000003">
    <property type="protein sequence ID" value="KAJ8890599.1"/>
    <property type="molecule type" value="Genomic_DNA"/>
</dbReference>
<dbReference type="Pfam" id="PF14223">
    <property type="entry name" value="Retrotran_gag_2"/>
    <property type="match status" value="1"/>
</dbReference>
<organism evidence="1 2">
    <name type="scientific">Dryococelus australis</name>
    <dbReference type="NCBI Taxonomy" id="614101"/>
    <lineage>
        <taxon>Eukaryota</taxon>
        <taxon>Metazoa</taxon>
        <taxon>Ecdysozoa</taxon>
        <taxon>Arthropoda</taxon>
        <taxon>Hexapoda</taxon>
        <taxon>Insecta</taxon>
        <taxon>Pterygota</taxon>
        <taxon>Neoptera</taxon>
        <taxon>Polyneoptera</taxon>
        <taxon>Phasmatodea</taxon>
        <taxon>Verophasmatodea</taxon>
        <taxon>Anareolatae</taxon>
        <taxon>Phasmatidae</taxon>
        <taxon>Eurycanthinae</taxon>
        <taxon>Dryococelus</taxon>
    </lineage>
</organism>